<keyword evidence="1" id="KW-0805">Transcription regulation</keyword>
<keyword evidence="6" id="KW-1185">Reference proteome</keyword>
<proteinExistence type="predicted"/>
<organism evidence="5 6">
    <name type="scientific">Corticimicrobacter populi</name>
    <dbReference type="NCBI Taxonomy" id="2175229"/>
    <lineage>
        <taxon>Bacteria</taxon>
        <taxon>Pseudomonadati</taxon>
        <taxon>Pseudomonadota</taxon>
        <taxon>Betaproteobacteria</taxon>
        <taxon>Burkholderiales</taxon>
        <taxon>Alcaligenaceae</taxon>
        <taxon>Corticimicrobacter</taxon>
    </lineage>
</organism>
<dbReference type="RefSeq" id="WP_109061516.1">
    <property type="nucleotide sequence ID" value="NZ_QETA01000002.1"/>
</dbReference>
<dbReference type="Proteomes" id="UP000245212">
    <property type="component" value="Unassembled WGS sequence"/>
</dbReference>
<name>A0A2V1K5S4_9BURK</name>
<keyword evidence="2" id="KW-0238">DNA-binding</keyword>
<dbReference type="SMART" id="SM00344">
    <property type="entry name" value="HTH_ASNC"/>
    <property type="match status" value="1"/>
</dbReference>
<protein>
    <submittedName>
        <fullName evidence="5">Lrp/AsnC family transcriptional regulator</fullName>
    </submittedName>
</protein>
<dbReference type="Pfam" id="PF01037">
    <property type="entry name" value="AsnC_trans_reg"/>
    <property type="match status" value="1"/>
</dbReference>
<dbReference type="InterPro" id="IPR019887">
    <property type="entry name" value="Tscrpt_reg_AsnC/Lrp_C"/>
</dbReference>
<dbReference type="EMBL" id="QETA01000002">
    <property type="protein sequence ID" value="PWF24240.1"/>
    <property type="molecule type" value="Genomic_DNA"/>
</dbReference>
<dbReference type="AlphaFoldDB" id="A0A2V1K5S4"/>
<dbReference type="InterPro" id="IPR011991">
    <property type="entry name" value="ArsR-like_HTH"/>
</dbReference>
<dbReference type="InterPro" id="IPR000485">
    <property type="entry name" value="AsnC-type_HTH_dom"/>
</dbReference>
<sequence>MPNEIKETNTVKQVRHQPAKLDDVDRRILGILAQDSSRSYVDLGQELHLSAPAVHDRVKRLKRDGVIKATVAKIDGCKVGRTLLAFVLVNTKNVVSTKRLLSLGNLPEIEEMHTVAGDSGVLLKVRVRETEGLEDLLGKLQDIEGVDGTRSYIVLSTFVERGPDPGE</sequence>
<dbReference type="GO" id="GO:0006355">
    <property type="term" value="P:regulation of DNA-templated transcription"/>
    <property type="evidence" value="ECO:0007669"/>
    <property type="project" value="UniProtKB-ARBA"/>
</dbReference>
<evidence type="ECO:0000256" key="1">
    <source>
        <dbReference type="ARBA" id="ARBA00023015"/>
    </source>
</evidence>
<evidence type="ECO:0000313" key="5">
    <source>
        <dbReference type="EMBL" id="PWF24240.1"/>
    </source>
</evidence>
<dbReference type="Pfam" id="PF13404">
    <property type="entry name" value="HTH_AsnC-type"/>
    <property type="match status" value="1"/>
</dbReference>
<comment type="caution">
    <text evidence="5">The sequence shown here is derived from an EMBL/GenBank/DDBJ whole genome shotgun (WGS) entry which is preliminary data.</text>
</comment>
<evidence type="ECO:0000313" key="6">
    <source>
        <dbReference type="Proteomes" id="UP000245212"/>
    </source>
</evidence>
<dbReference type="Gene3D" id="1.10.10.10">
    <property type="entry name" value="Winged helix-like DNA-binding domain superfamily/Winged helix DNA-binding domain"/>
    <property type="match status" value="1"/>
</dbReference>
<evidence type="ECO:0000256" key="2">
    <source>
        <dbReference type="ARBA" id="ARBA00023125"/>
    </source>
</evidence>
<dbReference type="PROSITE" id="PS50956">
    <property type="entry name" value="HTH_ASNC_2"/>
    <property type="match status" value="1"/>
</dbReference>
<dbReference type="InterPro" id="IPR011008">
    <property type="entry name" value="Dimeric_a/b-barrel"/>
</dbReference>
<dbReference type="SUPFAM" id="SSF46785">
    <property type="entry name" value="Winged helix' DNA-binding domain"/>
    <property type="match status" value="1"/>
</dbReference>
<dbReference type="InterPro" id="IPR019888">
    <property type="entry name" value="Tscrpt_reg_AsnC-like"/>
</dbReference>
<dbReference type="GO" id="GO:0043565">
    <property type="term" value="F:sequence-specific DNA binding"/>
    <property type="evidence" value="ECO:0007669"/>
    <property type="project" value="InterPro"/>
</dbReference>
<reference evidence="6" key="1">
    <citation type="submission" date="2018-05" db="EMBL/GenBank/DDBJ databases">
        <authorList>
            <person name="Li Y."/>
        </authorList>
    </citation>
    <scope>NUCLEOTIDE SEQUENCE [LARGE SCALE GENOMIC DNA]</scope>
    <source>
        <strain evidence="6">3d-2-2</strain>
    </source>
</reference>
<dbReference type="PANTHER" id="PTHR30154:SF53">
    <property type="entry name" value="HTH-TYPE TRANSCRIPTIONAL REGULATOR LRPC"/>
    <property type="match status" value="1"/>
</dbReference>
<dbReference type="PANTHER" id="PTHR30154">
    <property type="entry name" value="LEUCINE-RESPONSIVE REGULATORY PROTEIN"/>
    <property type="match status" value="1"/>
</dbReference>
<dbReference type="GO" id="GO:0043200">
    <property type="term" value="P:response to amino acid"/>
    <property type="evidence" value="ECO:0007669"/>
    <property type="project" value="TreeGrafter"/>
</dbReference>
<accession>A0A2V1K5S4</accession>
<dbReference type="GO" id="GO:0005829">
    <property type="term" value="C:cytosol"/>
    <property type="evidence" value="ECO:0007669"/>
    <property type="project" value="TreeGrafter"/>
</dbReference>
<evidence type="ECO:0000256" key="3">
    <source>
        <dbReference type="ARBA" id="ARBA00023163"/>
    </source>
</evidence>
<dbReference type="CDD" id="cd00090">
    <property type="entry name" value="HTH_ARSR"/>
    <property type="match status" value="1"/>
</dbReference>
<evidence type="ECO:0000259" key="4">
    <source>
        <dbReference type="PROSITE" id="PS50956"/>
    </source>
</evidence>
<dbReference type="InterPro" id="IPR036388">
    <property type="entry name" value="WH-like_DNA-bd_sf"/>
</dbReference>
<dbReference type="Gene3D" id="3.30.70.920">
    <property type="match status" value="1"/>
</dbReference>
<dbReference type="PRINTS" id="PR00033">
    <property type="entry name" value="HTHASNC"/>
</dbReference>
<feature type="domain" description="HTH asnC-type" evidence="4">
    <location>
        <begin position="21"/>
        <end position="82"/>
    </location>
</feature>
<dbReference type="SUPFAM" id="SSF54909">
    <property type="entry name" value="Dimeric alpha+beta barrel"/>
    <property type="match status" value="1"/>
</dbReference>
<keyword evidence="3" id="KW-0804">Transcription</keyword>
<dbReference type="InterPro" id="IPR036390">
    <property type="entry name" value="WH_DNA-bd_sf"/>
</dbReference>
<gene>
    <name evidence="5" type="ORF">DD235_06950</name>
</gene>